<dbReference type="InterPro" id="IPR050582">
    <property type="entry name" value="HAD-like_SerB"/>
</dbReference>
<dbReference type="InterPro" id="IPR006385">
    <property type="entry name" value="HAD_hydro_SerB1"/>
</dbReference>
<evidence type="ECO:0000256" key="3">
    <source>
        <dbReference type="ARBA" id="ARBA00022801"/>
    </source>
</evidence>
<dbReference type="GO" id="GO:0016787">
    <property type="term" value="F:hydrolase activity"/>
    <property type="evidence" value="ECO:0007669"/>
    <property type="project" value="UniProtKB-KW"/>
</dbReference>
<organism evidence="5 6">
    <name type="scientific">Nocardiopsis endophytica</name>
    <dbReference type="NCBI Taxonomy" id="3018445"/>
    <lineage>
        <taxon>Bacteria</taxon>
        <taxon>Bacillati</taxon>
        <taxon>Actinomycetota</taxon>
        <taxon>Actinomycetes</taxon>
        <taxon>Streptosporangiales</taxon>
        <taxon>Nocardiopsidaceae</taxon>
        <taxon>Nocardiopsis</taxon>
    </lineage>
</organism>
<name>A0ABT4TXG3_9ACTN</name>
<keyword evidence="4" id="KW-0460">Magnesium</keyword>
<proteinExistence type="inferred from homology"/>
<dbReference type="PANTHER" id="PTHR43344">
    <property type="entry name" value="PHOSPHOSERINE PHOSPHATASE"/>
    <property type="match status" value="1"/>
</dbReference>
<evidence type="ECO:0000313" key="6">
    <source>
        <dbReference type="Proteomes" id="UP001527866"/>
    </source>
</evidence>
<dbReference type="EMBL" id="JAQFWQ010000003">
    <property type="protein sequence ID" value="MDA2809385.1"/>
    <property type="molecule type" value="Genomic_DNA"/>
</dbReference>
<evidence type="ECO:0000256" key="2">
    <source>
        <dbReference type="ARBA" id="ARBA00022723"/>
    </source>
</evidence>
<keyword evidence="6" id="KW-1185">Reference proteome</keyword>
<keyword evidence="2" id="KW-0479">Metal-binding</keyword>
<dbReference type="Proteomes" id="UP001527866">
    <property type="component" value="Unassembled WGS sequence"/>
</dbReference>
<evidence type="ECO:0000256" key="4">
    <source>
        <dbReference type="ARBA" id="ARBA00022842"/>
    </source>
</evidence>
<evidence type="ECO:0000256" key="1">
    <source>
        <dbReference type="ARBA" id="ARBA00009184"/>
    </source>
</evidence>
<comment type="similarity">
    <text evidence="1">Belongs to the HAD-like hydrolase superfamily. SerB family.</text>
</comment>
<dbReference type="Gene3D" id="1.20.1440.100">
    <property type="entry name" value="SG protein - dephosphorylation function"/>
    <property type="match status" value="1"/>
</dbReference>
<comment type="caution">
    <text evidence="5">The sequence shown here is derived from an EMBL/GenBank/DDBJ whole genome shotgun (WGS) entry which is preliminary data.</text>
</comment>
<dbReference type="NCBIfam" id="TIGR01488">
    <property type="entry name" value="HAD-SF-IB"/>
    <property type="match status" value="1"/>
</dbReference>
<reference evidence="5 6" key="1">
    <citation type="submission" date="2023-01" db="EMBL/GenBank/DDBJ databases">
        <title>Draft genome sequence of Nocardiopsis sp. RSe5-2 isolated from halophytes.</title>
        <authorList>
            <person name="Duangmal K."/>
            <person name="Chantavorakit T."/>
        </authorList>
    </citation>
    <scope>NUCLEOTIDE SEQUENCE [LARGE SCALE GENOMIC DNA]</scope>
    <source>
        <strain evidence="5 6">RSe5-2</strain>
    </source>
</reference>
<sequence length="230" mass="25155">MTTQRTAFAFYDVDETLISIKSMFDYYDFFLEAVGHPPEEQERLRAEARGLIRPGLPRKEGNRLFYRRFAGYKVEQVAEIGRDWFRGHMERGGLFHGDVLATLREHVAEGRTAVLLSGSFSACLDPIAEHAGADTAVGTLLEAEDGVYTGGVLRSMIGDGKENAARRLMEQAGAEPAECHAYGDHVSDAGLLGLVGHPVAVGADPKMAELAEENGWGRLAGVPEQPEPRR</sequence>
<dbReference type="Gene3D" id="3.40.50.1000">
    <property type="entry name" value="HAD superfamily/HAD-like"/>
    <property type="match status" value="1"/>
</dbReference>
<dbReference type="Pfam" id="PF12710">
    <property type="entry name" value="HAD"/>
    <property type="match status" value="1"/>
</dbReference>
<dbReference type="InterPro" id="IPR023214">
    <property type="entry name" value="HAD_sf"/>
</dbReference>
<protein>
    <submittedName>
        <fullName evidence="5">HAD-IB family hydrolase</fullName>
    </submittedName>
</protein>
<dbReference type="InterPro" id="IPR036412">
    <property type="entry name" value="HAD-like_sf"/>
</dbReference>
<dbReference type="RefSeq" id="WP_270683291.1">
    <property type="nucleotide sequence ID" value="NZ_JAQFWQ010000003.1"/>
</dbReference>
<evidence type="ECO:0000313" key="5">
    <source>
        <dbReference type="EMBL" id="MDA2809385.1"/>
    </source>
</evidence>
<accession>A0ABT4TXG3</accession>
<dbReference type="SUPFAM" id="SSF56784">
    <property type="entry name" value="HAD-like"/>
    <property type="match status" value="1"/>
</dbReference>
<dbReference type="NCBIfam" id="TIGR01490">
    <property type="entry name" value="HAD-SF-IB-hyp1"/>
    <property type="match status" value="1"/>
</dbReference>
<keyword evidence="3 5" id="KW-0378">Hydrolase</keyword>
<dbReference type="PANTHER" id="PTHR43344:SF13">
    <property type="entry name" value="PHOSPHATASE RV3661-RELATED"/>
    <property type="match status" value="1"/>
</dbReference>
<gene>
    <name evidence="5" type="ORF">O4J56_01935</name>
</gene>